<name>A0A7X0VV36_9BACL</name>
<feature type="compositionally biased region" description="Low complexity" evidence="1">
    <location>
        <begin position="65"/>
        <end position="75"/>
    </location>
</feature>
<dbReference type="Proteomes" id="UP000564644">
    <property type="component" value="Unassembled WGS sequence"/>
</dbReference>
<feature type="compositionally biased region" description="Acidic residues" evidence="1">
    <location>
        <begin position="89"/>
        <end position="103"/>
    </location>
</feature>
<organism evidence="2 3">
    <name type="scientific">Cohnella zeiphila</name>
    <dbReference type="NCBI Taxonomy" id="2761120"/>
    <lineage>
        <taxon>Bacteria</taxon>
        <taxon>Bacillati</taxon>
        <taxon>Bacillota</taxon>
        <taxon>Bacilli</taxon>
        <taxon>Bacillales</taxon>
        <taxon>Paenibacillaceae</taxon>
        <taxon>Cohnella</taxon>
    </lineage>
</organism>
<dbReference type="AlphaFoldDB" id="A0A7X0VV36"/>
<dbReference type="EMBL" id="JACJVO010000012">
    <property type="protein sequence ID" value="MBB6731526.1"/>
    <property type="molecule type" value="Genomic_DNA"/>
</dbReference>
<proteinExistence type="predicted"/>
<evidence type="ECO:0000313" key="2">
    <source>
        <dbReference type="EMBL" id="MBB6731526.1"/>
    </source>
</evidence>
<feature type="region of interest" description="Disordered" evidence="1">
    <location>
        <begin position="65"/>
        <end position="103"/>
    </location>
</feature>
<sequence>MKKNKSPGENISLKTKKSEDPLIMAWLNSQTNLMDSIRYLVENEIRQNGVRNLQTYIPMERAGLQDAAQQTAVAAEADDDPLASSSSEPEAEEIDDEDIEAWS</sequence>
<evidence type="ECO:0000256" key="1">
    <source>
        <dbReference type="SAM" id="MobiDB-lite"/>
    </source>
</evidence>
<reference evidence="2 3" key="1">
    <citation type="submission" date="2020-08" db="EMBL/GenBank/DDBJ databases">
        <title>Cohnella phylogeny.</title>
        <authorList>
            <person name="Dunlap C."/>
        </authorList>
    </citation>
    <scope>NUCLEOTIDE SEQUENCE [LARGE SCALE GENOMIC DNA]</scope>
    <source>
        <strain evidence="2 3">CBP 2801</strain>
    </source>
</reference>
<keyword evidence="3" id="KW-1185">Reference proteome</keyword>
<evidence type="ECO:0000313" key="3">
    <source>
        <dbReference type="Proteomes" id="UP000564644"/>
    </source>
</evidence>
<dbReference type="RefSeq" id="WP_185129191.1">
    <property type="nucleotide sequence ID" value="NZ_JACJVO010000012.1"/>
</dbReference>
<protein>
    <submittedName>
        <fullName evidence="2">Uncharacterized protein</fullName>
    </submittedName>
</protein>
<gene>
    <name evidence="2" type="ORF">H7C18_11460</name>
</gene>
<accession>A0A7X0VV36</accession>
<comment type="caution">
    <text evidence="2">The sequence shown here is derived from an EMBL/GenBank/DDBJ whole genome shotgun (WGS) entry which is preliminary data.</text>
</comment>